<keyword evidence="6" id="KW-1185">Reference proteome</keyword>
<reference evidence="5 6" key="1">
    <citation type="submission" date="2019-03" db="EMBL/GenBank/DDBJ databases">
        <title>Genomic Encyclopedia of Type Strains, Phase III (KMG-III): the genomes of soil and plant-associated and newly described type strains.</title>
        <authorList>
            <person name="Whitman W."/>
        </authorList>
    </citation>
    <scope>NUCLEOTIDE SEQUENCE [LARGE SCALE GENOMIC DNA]</scope>
    <source>
        <strain evidence="5 6">VKM Ac-2527</strain>
    </source>
</reference>
<comment type="similarity">
    <text evidence="1">Belongs to the AB hydrolase superfamily.</text>
</comment>
<dbReference type="InterPro" id="IPR000383">
    <property type="entry name" value="Xaa-Pro-like_dom"/>
</dbReference>
<evidence type="ECO:0000259" key="4">
    <source>
        <dbReference type="Pfam" id="PF02129"/>
    </source>
</evidence>
<feature type="domain" description="Xaa-Pro dipeptidyl-peptidase-like" evidence="4">
    <location>
        <begin position="59"/>
        <end position="200"/>
    </location>
</feature>
<dbReference type="Gene3D" id="3.40.50.1820">
    <property type="entry name" value="alpha/beta hydrolase"/>
    <property type="match status" value="1"/>
</dbReference>
<sequence length="516" mass="54698">MRRLKILALSSAFALLSPTLALPVAQAAEVRSAEVQAAEVQTTIGCVDSVPEPGTTVPVRICYSLFKPATASAGNTVPLIFHSHGWGGSRTKDAATFASYLDAGFGVLSFDQRSFGESTGVAHVMNPDYEGRDVIRLVDLVTGLDWVTKQRPGDPLIGAIGGSYGGGYQFAGAFTEVRDRGRTRFDALVPEVTWWDLKQSLAPDESARTLWLIGLYAGGGSHLPPAIQAAFVALITTGIWPAGNAGRELDAFFAKNGPAWHVQQGRKLDIPVLIGQGATDNLFNLNQGLQNFDKALTSQARKRSLFVGYNGGHTLPAVLPPGFATPGDPCSIALGSPNFASLAQRFLALNLKHQNTALTGFGKYHLATADARCLTQRSLAPDRHFKVRKVITTANVGLPINIELAKGPITVAGVPRLNTKVSTLLPDAAAYFALSVGTSPLTARVVQNNTLPLREPKPVGGARRTVELPGIAVDVPAGKSLYLTIAPTADMYAGQNGRIPSPPLLTNSIVEVNTVR</sequence>
<dbReference type="Proteomes" id="UP000295388">
    <property type="component" value="Unassembled WGS sequence"/>
</dbReference>
<dbReference type="EMBL" id="SNWQ01000013">
    <property type="protein sequence ID" value="TDO45308.1"/>
    <property type="molecule type" value="Genomic_DNA"/>
</dbReference>
<dbReference type="InterPro" id="IPR029058">
    <property type="entry name" value="AB_hydrolase_fold"/>
</dbReference>
<evidence type="ECO:0000313" key="5">
    <source>
        <dbReference type="EMBL" id="TDO45308.1"/>
    </source>
</evidence>
<keyword evidence="3" id="KW-0732">Signal</keyword>
<feature type="chain" id="PRO_5020622142" evidence="3">
    <location>
        <begin position="28"/>
        <end position="516"/>
    </location>
</feature>
<gene>
    <name evidence="5" type="ORF">EV643_11381</name>
</gene>
<organism evidence="5 6">
    <name type="scientific">Kribbella caucasensis</name>
    <dbReference type="NCBI Taxonomy" id="2512215"/>
    <lineage>
        <taxon>Bacteria</taxon>
        <taxon>Bacillati</taxon>
        <taxon>Actinomycetota</taxon>
        <taxon>Actinomycetes</taxon>
        <taxon>Propionibacteriales</taxon>
        <taxon>Kribbellaceae</taxon>
        <taxon>Kribbella</taxon>
    </lineage>
</organism>
<evidence type="ECO:0000256" key="1">
    <source>
        <dbReference type="ARBA" id="ARBA00008645"/>
    </source>
</evidence>
<evidence type="ECO:0000256" key="2">
    <source>
        <dbReference type="ARBA" id="ARBA00022801"/>
    </source>
</evidence>
<evidence type="ECO:0000256" key="3">
    <source>
        <dbReference type="SAM" id="SignalP"/>
    </source>
</evidence>
<dbReference type="PANTHER" id="PTHR22946">
    <property type="entry name" value="DIENELACTONE HYDROLASE DOMAIN-CONTAINING PROTEIN-RELATED"/>
    <property type="match status" value="1"/>
</dbReference>
<dbReference type="RefSeq" id="WP_133802654.1">
    <property type="nucleotide sequence ID" value="NZ_SNWQ01000013.1"/>
</dbReference>
<keyword evidence="2" id="KW-0378">Hydrolase</keyword>
<dbReference type="PANTHER" id="PTHR22946:SF9">
    <property type="entry name" value="POLYKETIDE TRANSFERASE AF380"/>
    <property type="match status" value="1"/>
</dbReference>
<dbReference type="SUPFAM" id="SSF53474">
    <property type="entry name" value="alpha/beta-Hydrolases"/>
    <property type="match status" value="1"/>
</dbReference>
<dbReference type="AlphaFoldDB" id="A0A4R6K9R1"/>
<proteinExistence type="inferred from homology"/>
<dbReference type="GO" id="GO:0052689">
    <property type="term" value="F:carboxylic ester hydrolase activity"/>
    <property type="evidence" value="ECO:0007669"/>
    <property type="project" value="UniProtKB-ARBA"/>
</dbReference>
<name>A0A4R6K9R1_9ACTN</name>
<dbReference type="InterPro" id="IPR050261">
    <property type="entry name" value="FrsA_esterase"/>
</dbReference>
<accession>A0A4R6K9R1</accession>
<comment type="caution">
    <text evidence="5">The sequence shown here is derived from an EMBL/GenBank/DDBJ whole genome shotgun (WGS) entry which is preliminary data.</text>
</comment>
<feature type="signal peptide" evidence="3">
    <location>
        <begin position="1"/>
        <end position="27"/>
    </location>
</feature>
<dbReference type="Pfam" id="PF02129">
    <property type="entry name" value="Peptidase_S15"/>
    <property type="match status" value="1"/>
</dbReference>
<evidence type="ECO:0000313" key="6">
    <source>
        <dbReference type="Proteomes" id="UP000295388"/>
    </source>
</evidence>
<protein>
    <submittedName>
        <fullName evidence="5">X-Pro dipeptidyl-peptidase-like protein</fullName>
    </submittedName>
</protein>
<dbReference type="OrthoDB" id="9804819at2"/>